<evidence type="ECO:0000313" key="10">
    <source>
        <dbReference type="Proteomes" id="UP000225740"/>
    </source>
</evidence>
<feature type="compositionally biased region" description="Polar residues" evidence="7">
    <location>
        <begin position="1"/>
        <end position="10"/>
    </location>
</feature>
<dbReference type="GeneID" id="90607795"/>
<feature type="transmembrane region" description="Helical" evidence="8">
    <location>
        <begin position="217"/>
        <end position="234"/>
    </location>
</feature>
<feature type="transmembrane region" description="Helical" evidence="8">
    <location>
        <begin position="397"/>
        <end position="418"/>
    </location>
</feature>
<sequence length="538" mass="57605">MNPNTPSAENGDTAPADDDATLATPPPRPSLWKDMTTNEDWWAIWCAALLLLIAFAAVWIGQPENLSELVAGSATEEVSSVETTPENAASSLEEADESIETEDTESTEDAGSDQIETQADGEQEEAEEEPYEYASPLKPYLAKPGKWTDNPLDAISSSWQGILGVFLVISALFAFANQMRGKSASAFLAAFPVVFLLATLAYWMSGQSVVKAYNLEYALWALLVGLIISNTIGTPDFLRPAISTEFFIKTGLVLLGAEVLMSRLLALGLPGVFVAWLVTPVVLITTYWFGQKILKIKSKSLNMVISADMSVCGVSAAIATAAACKAKKEELSLSIGLSLGFTVIMMAVMPAVITAVGMDPILGGAWLGGTIDATGAVAAAGAVLGDEALEVAATVKMIQNILIGVTAFCVAIYWVTFVERDPAGPRIGISEIWYRFPKFVIGFVSMSILFSILYSYMTNGPELINAMIGGSTKTLRGWFFCLAFVSIGLETNFRQLLPQLKGGKPLVLYVCGQSLNLVLTLVVAYLMFKVVFADTVAP</sequence>
<feature type="transmembrane region" description="Helical" evidence="8">
    <location>
        <begin position="477"/>
        <end position="494"/>
    </location>
</feature>
<feature type="transmembrane region" description="Helical" evidence="8">
    <location>
        <begin position="301"/>
        <end position="323"/>
    </location>
</feature>
<evidence type="ECO:0000256" key="3">
    <source>
        <dbReference type="ARBA" id="ARBA00022475"/>
    </source>
</evidence>
<evidence type="ECO:0000256" key="4">
    <source>
        <dbReference type="ARBA" id="ARBA00022692"/>
    </source>
</evidence>
<feature type="region of interest" description="Disordered" evidence="7">
    <location>
        <begin position="1"/>
        <end position="32"/>
    </location>
</feature>
<dbReference type="AlphaFoldDB" id="A0A2G1WC65"/>
<reference evidence="9 10" key="1">
    <citation type="submission" date="2017-06" db="EMBL/GenBank/DDBJ databases">
        <title>Description of Rhodopirellula bahusiensis sp. nov.</title>
        <authorList>
            <person name="Kizina J."/>
            <person name="Harder J."/>
        </authorList>
    </citation>
    <scope>NUCLEOTIDE SEQUENCE [LARGE SCALE GENOMIC DNA]</scope>
    <source>
        <strain evidence="9 10">SWK21</strain>
    </source>
</reference>
<feature type="region of interest" description="Disordered" evidence="7">
    <location>
        <begin position="76"/>
        <end position="133"/>
    </location>
</feature>
<keyword evidence="6 8" id="KW-0472">Membrane</keyword>
<feature type="transmembrane region" description="Helical" evidence="8">
    <location>
        <begin position="272"/>
        <end position="289"/>
    </location>
</feature>
<comment type="subcellular location">
    <subcellularLocation>
        <location evidence="1">Cell membrane</location>
        <topology evidence="1">Multi-pass membrane protein</topology>
    </subcellularLocation>
</comment>
<evidence type="ECO:0000256" key="2">
    <source>
        <dbReference type="ARBA" id="ARBA00007977"/>
    </source>
</evidence>
<feature type="transmembrane region" description="Helical" evidence="8">
    <location>
        <begin position="157"/>
        <end position="175"/>
    </location>
</feature>
<feature type="transmembrane region" description="Helical" evidence="8">
    <location>
        <begin position="439"/>
        <end position="457"/>
    </location>
</feature>
<dbReference type="InterPro" id="IPR018383">
    <property type="entry name" value="UPF0324_pro"/>
</dbReference>
<keyword evidence="10" id="KW-1185">Reference proteome</keyword>
<protein>
    <recommendedName>
        <fullName evidence="11">Sulfate exporter family transporter</fullName>
    </recommendedName>
</protein>
<evidence type="ECO:0000256" key="7">
    <source>
        <dbReference type="SAM" id="MobiDB-lite"/>
    </source>
</evidence>
<comment type="similarity">
    <text evidence="2">Belongs to the UPF0324 family.</text>
</comment>
<evidence type="ECO:0000256" key="5">
    <source>
        <dbReference type="ARBA" id="ARBA00022989"/>
    </source>
</evidence>
<evidence type="ECO:0008006" key="11">
    <source>
        <dbReference type="Google" id="ProtNLM"/>
    </source>
</evidence>
<dbReference type="PANTHER" id="PTHR30106:SF1">
    <property type="entry name" value="UPF0324 MEMBRANE PROTEIN FN0533"/>
    <property type="match status" value="1"/>
</dbReference>
<dbReference type="GO" id="GO:0005886">
    <property type="term" value="C:plasma membrane"/>
    <property type="evidence" value="ECO:0007669"/>
    <property type="project" value="UniProtKB-SubCell"/>
</dbReference>
<dbReference type="Proteomes" id="UP000225740">
    <property type="component" value="Unassembled WGS sequence"/>
</dbReference>
<name>A0A2G1WC65_9BACT</name>
<evidence type="ECO:0000256" key="8">
    <source>
        <dbReference type="SAM" id="Phobius"/>
    </source>
</evidence>
<feature type="compositionally biased region" description="Acidic residues" evidence="7">
    <location>
        <begin position="119"/>
        <end position="131"/>
    </location>
</feature>
<dbReference type="Pfam" id="PF03601">
    <property type="entry name" value="Cons_hypoth698"/>
    <property type="match status" value="1"/>
</dbReference>
<evidence type="ECO:0000256" key="6">
    <source>
        <dbReference type="ARBA" id="ARBA00023136"/>
    </source>
</evidence>
<dbReference type="EMBL" id="NIZW01000003">
    <property type="protein sequence ID" value="PHQ36229.1"/>
    <property type="molecule type" value="Genomic_DNA"/>
</dbReference>
<evidence type="ECO:0000313" key="9">
    <source>
        <dbReference type="EMBL" id="PHQ36229.1"/>
    </source>
</evidence>
<gene>
    <name evidence="9" type="ORF">CEE69_06105</name>
</gene>
<dbReference type="PANTHER" id="PTHR30106">
    <property type="entry name" value="INNER MEMBRANE PROTEIN YEIH-RELATED"/>
    <property type="match status" value="1"/>
</dbReference>
<feature type="transmembrane region" description="Helical" evidence="8">
    <location>
        <begin position="187"/>
        <end position="205"/>
    </location>
</feature>
<feature type="compositionally biased region" description="Acidic residues" evidence="7">
    <location>
        <begin position="93"/>
        <end position="111"/>
    </location>
</feature>
<keyword evidence="4 8" id="KW-0812">Transmembrane</keyword>
<keyword evidence="3" id="KW-1003">Cell membrane</keyword>
<feature type="transmembrane region" description="Helical" evidence="8">
    <location>
        <begin position="41"/>
        <end position="60"/>
    </location>
</feature>
<accession>A0A2G1WC65</accession>
<dbReference type="OrthoDB" id="9766798at2"/>
<keyword evidence="5 8" id="KW-1133">Transmembrane helix</keyword>
<comment type="caution">
    <text evidence="9">The sequence shown here is derived from an EMBL/GenBank/DDBJ whole genome shotgun (WGS) entry which is preliminary data.</text>
</comment>
<feature type="transmembrane region" description="Helical" evidence="8">
    <location>
        <begin position="365"/>
        <end position="385"/>
    </location>
</feature>
<feature type="transmembrane region" description="Helical" evidence="8">
    <location>
        <begin position="506"/>
        <end position="528"/>
    </location>
</feature>
<proteinExistence type="inferred from homology"/>
<feature type="transmembrane region" description="Helical" evidence="8">
    <location>
        <begin position="335"/>
        <end position="358"/>
    </location>
</feature>
<organism evidence="9 10">
    <name type="scientific">Rhodopirellula bahusiensis</name>
    <dbReference type="NCBI Taxonomy" id="2014065"/>
    <lineage>
        <taxon>Bacteria</taxon>
        <taxon>Pseudomonadati</taxon>
        <taxon>Planctomycetota</taxon>
        <taxon>Planctomycetia</taxon>
        <taxon>Pirellulales</taxon>
        <taxon>Pirellulaceae</taxon>
        <taxon>Rhodopirellula</taxon>
    </lineage>
</organism>
<evidence type="ECO:0000256" key="1">
    <source>
        <dbReference type="ARBA" id="ARBA00004651"/>
    </source>
</evidence>
<dbReference type="RefSeq" id="WP_099259854.1">
    <property type="nucleotide sequence ID" value="NZ_NIZW01000003.1"/>
</dbReference>